<feature type="region of interest" description="Disordered" evidence="1">
    <location>
        <begin position="1"/>
        <end position="31"/>
    </location>
</feature>
<keyword evidence="2" id="KW-1133">Transmembrane helix</keyword>
<evidence type="ECO:0000313" key="3">
    <source>
        <dbReference type="EMBL" id="MDH6282274.1"/>
    </source>
</evidence>
<evidence type="ECO:0000256" key="2">
    <source>
        <dbReference type="SAM" id="Phobius"/>
    </source>
</evidence>
<keyword evidence="4" id="KW-1185">Reference proteome</keyword>
<dbReference type="EMBL" id="JARXVC010000009">
    <property type="protein sequence ID" value="MDH6282274.1"/>
    <property type="molecule type" value="Genomic_DNA"/>
</dbReference>
<comment type="caution">
    <text evidence="3">The sequence shown here is derived from an EMBL/GenBank/DDBJ whole genome shotgun (WGS) entry which is preliminary data.</text>
</comment>
<dbReference type="RefSeq" id="WP_280761585.1">
    <property type="nucleotide sequence ID" value="NZ_JARXVC010000009.1"/>
</dbReference>
<organism evidence="3 4">
    <name type="scientific">Prescottella agglutinans</name>
    <dbReference type="NCBI Taxonomy" id="1644129"/>
    <lineage>
        <taxon>Bacteria</taxon>
        <taxon>Bacillati</taxon>
        <taxon>Actinomycetota</taxon>
        <taxon>Actinomycetes</taxon>
        <taxon>Mycobacteriales</taxon>
        <taxon>Nocardiaceae</taxon>
        <taxon>Prescottella</taxon>
    </lineage>
</organism>
<feature type="transmembrane region" description="Helical" evidence="2">
    <location>
        <begin position="52"/>
        <end position="70"/>
    </location>
</feature>
<dbReference type="Proteomes" id="UP001160334">
    <property type="component" value="Unassembled WGS sequence"/>
</dbReference>
<keyword evidence="2" id="KW-0472">Membrane</keyword>
<gene>
    <name evidence="3" type="ORF">M2280_003502</name>
</gene>
<sequence length="191" mass="21739">MSHAHLRRRECESSAHEMTPVQRTPRPPANSPTGLGPILEWSQPTRWHRIKGIAVMVGVMVIFATLVNGTSWVSLWQPWAFALVFYAFLYWRFRDDWLVAGAVWVQVDKSWINTYELVEITFSVSGLNRVLRLKDSSGRQIYSLRLRDFQANPLMWDLAYNGILHSVASGRCEISPKAGTVSKLPVDLGRA</sequence>
<evidence type="ECO:0008006" key="5">
    <source>
        <dbReference type="Google" id="ProtNLM"/>
    </source>
</evidence>
<name>A0ABT6MD75_9NOCA</name>
<reference evidence="3 4" key="1">
    <citation type="submission" date="2023-04" db="EMBL/GenBank/DDBJ databases">
        <title>Forest soil microbial communities from Buena Vista Peninsula, Colon Province, Panama.</title>
        <authorList>
            <person name="Bouskill N."/>
        </authorList>
    </citation>
    <scope>NUCLEOTIDE SEQUENCE [LARGE SCALE GENOMIC DNA]</scope>
    <source>
        <strain evidence="3 4">CFH S0262</strain>
    </source>
</reference>
<accession>A0ABT6MD75</accession>
<keyword evidence="2" id="KW-0812">Transmembrane</keyword>
<protein>
    <recommendedName>
        <fullName evidence="5">PH domain-containing protein</fullName>
    </recommendedName>
</protein>
<evidence type="ECO:0000313" key="4">
    <source>
        <dbReference type="Proteomes" id="UP001160334"/>
    </source>
</evidence>
<evidence type="ECO:0000256" key="1">
    <source>
        <dbReference type="SAM" id="MobiDB-lite"/>
    </source>
</evidence>
<proteinExistence type="predicted"/>